<dbReference type="CDD" id="cd02956">
    <property type="entry name" value="ybbN"/>
    <property type="match status" value="1"/>
</dbReference>
<dbReference type="EMBL" id="PEOG01000109">
    <property type="protein sequence ID" value="PIM50670.1"/>
    <property type="molecule type" value="Genomic_DNA"/>
</dbReference>
<dbReference type="PROSITE" id="PS51352">
    <property type="entry name" value="THIOREDOXIN_2"/>
    <property type="match status" value="1"/>
</dbReference>
<dbReference type="RefSeq" id="WP_099864253.1">
    <property type="nucleotide sequence ID" value="NZ_PEOG01000109.1"/>
</dbReference>
<keyword evidence="4" id="KW-0676">Redox-active center</keyword>
<evidence type="ECO:0000256" key="2">
    <source>
        <dbReference type="ARBA" id="ARBA00022982"/>
    </source>
</evidence>
<comment type="caution">
    <text evidence="6">The sequence shown here is derived from an EMBL/GenBank/DDBJ whole genome shotgun (WGS) entry which is preliminary data.</text>
</comment>
<dbReference type="Proteomes" id="UP000231501">
    <property type="component" value="Unassembled WGS sequence"/>
</dbReference>
<dbReference type="InterPro" id="IPR017937">
    <property type="entry name" value="Thioredoxin_CS"/>
</dbReference>
<keyword evidence="3" id="KW-1015">Disulfide bond</keyword>
<protein>
    <submittedName>
        <fullName evidence="6">Co-chaperone YbbN</fullName>
    </submittedName>
</protein>
<evidence type="ECO:0000256" key="1">
    <source>
        <dbReference type="ARBA" id="ARBA00022448"/>
    </source>
</evidence>
<dbReference type="InterPro" id="IPR036249">
    <property type="entry name" value="Thioredoxin-like_sf"/>
</dbReference>
<dbReference type="SUPFAM" id="SSF48452">
    <property type="entry name" value="TPR-like"/>
    <property type="match status" value="1"/>
</dbReference>
<dbReference type="Pfam" id="PF00085">
    <property type="entry name" value="Thioredoxin"/>
    <property type="match status" value="1"/>
</dbReference>
<dbReference type="InterPro" id="IPR011990">
    <property type="entry name" value="TPR-like_helical_dom_sf"/>
</dbReference>
<dbReference type="PANTHER" id="PTHR45663:SF11">
    <property type="entry name" value="GEO12009P1"/>
    <property type="match status" value="1"/>
</dbReference>
<dbReference type="Gene3D" id="1.25.40.10">
    <property type="entry name" value="Tetratricopeptide repeat domain"/>
    <property type="match status" value="2"/>
</dbReference>
<accession>A0A2G9C2M2</accession>
<evidence type="ECO:0000313" key="7">
    <source>
        <dbReference type="Proteomes" id="UP000231501"/>
    </source>
</evidence>
<dbReference type="Pfam" id="PF14561">
    <property type="entry name" value="TPR_20"/>
    <property type="match status" value="1"/>
</dbReference>
<dbReference type="GO" id="GO:0006950">
    <property type="term" value="P:response to stress"/>
    <property type="evidence" value="ECO:0007669"/>
    <property type="project" value="UniProtKB-ARBA"/>
</dbReference>
<gene>
    <name evidence="6" type="ORF">CS062_23760</name>
</gene>
<evidence type="ECO:0000313" key="6">
    <source>
        <dbReference type="EMBL" id="PIM50670.1"/>
    </source>
</evidence>
<name>A0A2G9C2M2_9BURK</name>
<evidence type="ECO:0000259" key="5">
    <source>
        <dbReference type="PROSITE" id="PS51352"/>
    </source>
</evidence>
<dbReference type="Pfam" id="PF14559">
    <property type="entry name" value="TPR_19"/>
    <property type="match status" value="1"/>
</dbReference>
<evidence type="ECO:0000256" key="4">
    <source>
        <dbReference type="ARBA" id="ARBA00023284"/>
    </source>
</evidence>
<keyword evidence="2" id="KW-0249">Electron transport</keyword>
<dbReference type="PROSITE" id="PS00194">
    <property type="entry name" value="THIOREDOXIN_1"/>
    <property type="match status" value="1"/>
</dbReference>
<dbReference type="OrthoDB" id="9790390at2"/>
<reference evidence="6 7" key="1">
    <citation type="submission" date="2017-11" db="EMBL/GenBank/DDBJ databases">
        <title>Draft genome sequence of Mitsuaria sp. HWN-4.</title>
        <authorList>
            <person name="Gundlapally S.R."/>
        </authorList>
    </citation>
    <scope>NUCLEOTIDE SEQUENCE [LARGE SCALE GENOMIC DNA]</scope>
    <source>
        <strain evidence="6 7">HWN-4</strain>
    </source>
</reference>
<proteinExistence type="predicted"/>
<dbReference type="GO" id="GO:0005829">
    <property type="term" value="C:cytosol"/>
    <property type="evidence" value="ECO:0007669"/>
    <property type="project" value="TreeGrafter"/>
</dbReference>
<keyword evidence="1" id="KW-0813">Transport</keyword>
<organism evidence="6 7">
    <name type="scientific">Roseateles chitinivorans</name>
    <dbReference type="NCBI Taxonomy" id="2917965"/>
    <lineage>
        <taxon>Bacteria</taxon>
        <taxon>Pseudomonadati</taxon>
        <taxon>Pseudomonadota</taxon>
        <taxon>Betaproteobacteria</taxon>
        <taxon>Burkholderiales</taxon>
        <taxon>Sphaerotilaceae</taxon>
        <taxon>Roseateles</taxon>
    </lineage>
</organism>
<dbReference type="InterPro" id="IPR013766">
    <property type="entry name" value="Thioredoxin_domain"/>
</dbReference>
<dbReference type="SUPFAM" id="SSF52833">
    <property type="entry name" value="Thioredoxin-like"/>
    <property type="match status" value="1"/>
</dbReference>
<sequence>MTDITLQNFEADLLQASMQQPVLLDIWAPWCGPCRTLGPMLEKLEVAYAGRWKLAKLNSDDQPEIATQLSQAFGVRSIPFCVMFVGGQPVDGFVGAIPEAQIREFLDRHVPTGEALEAEEDLAEAQALLEEGDADGALQKLQAAVQADPSNEVARFDLIRALLEDDQLAHAKAAFAPVAHLAADTITPHARFQALAAWIAAAERAEQGLDPAALQSAIAANKRDFDARFALAQGLFAGRDFTGAMDELLEIIMRDKTWNDQLARKTYVAILEIMTKPAQPAHGATAPQAGAGGLQLSGPSTVAPADPLVDQYRRKLSMALF</sequence>
<dbReference type="PANTHER" id="PTHR45663">
    <property type="entry name" value="GEO12009P1"/>
    <property type="match status" value="1"/>
</dbReference>
<dbReference type="AlphaFoldDB" id="A0A2G9C2M2"/>
<dbReference type="GO" id="GO:0015035">
    <property type="term" value="F:protein-disulfide reductase activity"/>
    <property type="evidence" value="ECO:0007669"/>
    <property type="project" value="TreeGrafter"/>
</dbReference>
<dbReference type="GO" id="GO:0045454">
    <property type="term" value="P:cell redox homeostasis"/>
    <property type="evidence" value="ECO:0007669"/>
    <property type="project" value="TreeGrafter"/>
</dbReference>
<keyword evidence="7" id="KW-1185">Reference proteome</keyword>
<dbReference type="Gene3D" id="3.40.30.10">
    <property type="entry name" value="Glutaredoxin"/>
    <property type="match status" value="1"/>
</dbReference>
<evidence type="ECO:0000256" key="3">
    <source>
        <dbReference type="ARBA" id="ARBA00023157"/>
    </source>
</evidence>
<feature type="domain" description="Thioredoxin" evidence="5">
    <location>
        <begin position="1"/>
        <end position="111"/>
    </location>
</feature>